<proteinExistence type="predicted"/>
<comment type="caution">
    <text evidence="2">The sequence shown here is derived from an EMBL/GenBank/DDBJ whole genome shotgun (WGS) entry which is preliminary data.</text>
</comment>
<dbReference type="PRINTS" id="PR01754">
    <property type="entry name" value="SACTRNSFRASE"/>
</dbReference>
<organism evidence="2 3">
    <name type="scientific">Brevibacillus formosus</name>
    <dbReference type="NCBI Taxonomy" id="54913"/>
    <lineage>
        <taxon>Bacteria</taxon>
        <taxon>Bacillati</taxon>
        <taxon>Bacillota</taxon>
        <taxon>Bacilli</taxon>
        <taxon>Bacillales</taxon>
        <taxon>Paenibacillaceae</taxon>
        <taxon>Brevibacillus</taxon>
    </lineage>
</organism>
<reference evidence="2 3" key="1">
    <citation type="submission" date="2019-06" db="EMBL/GenBank/DDBJ databases">
        <title>Whole genome shotgun sequence of Brevibacillus formosus NBRC 15716.</title>
        <authorList>
            <person name="Hosoyama A."/>
            <person name="Uohara A."/>
            <person name="Ohji S."/>
            <person name="Ichikawa N."/>
        </authorList>
    </citation>
    <scope>NUCLEOTIDE SEQUENCE [LARGE SCALE GENOMIC DNA]</scope>
    <source>
        <strain evidence="2 3">NBRC 15716</strain>
    </source>
</reference>
<dbReference type="SUPFAM" id="SSF55729">
    <property type="entry name" value="Acyl-CoA N-acyltransferases (Nat)"/>
    <property type="match status" value="1"/>
</dbReference>
<gene>
    <name evidence="2" type="ORF">BFO01nite_37160</name>
</gene>
<evidence type="ECO:0000259" key="1">
    <source>
        <dbReference type="PROSITE" id="PS51186"/>
    </source>
</evidence>
<keyword evidence="3" id="KW-1185">Reference proteome</keyword>
<dbReference type="PROSITE" id="PS51186">
    <property type="entry name" value="GNAT"/>
    <property type="match status" value="1"/>
</dbReference>
<dbReference type="EMBL" id="BJOL01000021">
    <property type="protein sequence ID" value="GED59584.1"/>
    <property type="molecule type" value="Genomic_DNA"/>
</dbReference>
<evidence type="ECO:0000313" key="3">
    <source>
        <dbReference type="Proteomes" id="UP000319498"/>
    </source>
</evidence>
<accession>A0ABQ0TAC4</accession>
<dbReference type="InterPro" id="IPR008125">
    <property type="entry name" value="Streptothricin_AcTrfase"/>
</dbReference>
<evidence type="ECO:0000313" key="2">
    <source>
        <dbReference type="EMBL" id="GED59584.1"/>
    </source>
</evidence>
<dbReference type="Gene3D" id="3.40.630.30">
    <property type="match status" value="1"/>
</dbReference>
<dbReference type="Proteomes" id="UP000319498">
    <property type="component" value="Unassembled WGS sequence"/>
</dbReference>
<sequence length="82" mass="9419">MISNIEDTVSEKKLIEQAKRWMKDGGMTGIMLETQNNNVRACNFYESCGFVIGGFDSYVYRGLDKDSDEIAIYWYLMLDSAK</sequence>
<name>A0ABQ0TAC4_9BACL</name>
<dbReference type="InterPro" id="IPR000182">
    <property type="entry name" value="GNAT_dom"/>
</dbReference>
<dbReference type="Pfam" id="PF00583">
    <property type="entry name" value="Acetyltransf_1"/>
    <property type="match status" value="1"/>
</dbReference>
<feature type="domain" description="N-acetyltransferase" evidence="1">
    <location>
        <begin position="12"/>
        <end position="79"/>
    </location>
</feature>
<dbReference type="InterPro" id="IPR016181">
    <property type="entry name" value="Acyl_CoA_acyltransferase"/>
</dbReference>
<protein>
    <recommendedName>
        <fullName evidence="1">N-acetyltransferase domain-containing protein</fullName>
    </recommendedName>
</protein>